<dbReference type="InterPro" id="IPR013737">
    <property type="entry name" value="Bac_rhamnosid_N"/>
</dbReference>
<dbReference type="Pfam" id="PF08531">
    <property type="entry name" value="Bac_rhamnosid_N"/>
    <property type="match status" value="1"/>
</dbReference>
<keyword evidence="4" id="KW-1185">Reference proteome</keyword>
<dbReference type="Gene3D" id="2.60.120.260">
    <property type="entry name" value="Galactose-binding domain-like"/>
    <property type="match status" value="1"/>
</dbReference>
<reference evidence="3 4" key="1">
    <citation type="submission" date="2023-09" db="EMBL/GenBank/DDBJ databases">
        <authorList>
            <person name="Rey-Velasco X."/>
        </authorList>
    </citation>
    <scope>NUCLEOTIDE SEQUENCE [LARGE SCALE GENOMIC DNA]</scope>
    <source>
        <strain evidence="3 4">F260</strain>
    </source>
</reference>
<protein>
    <submittedName>
        <fullName evidence="3">Alpha-L-rhamnosidase N-terminal domain-containing protein</fullName>
    </submittedName>
</protein>
<dbReference type="InterPro" id="IPR008979">
    <property type="entry name" value="Galactose-bd-like_sf"/>
</dbReference>
<dbReference type="SUPFAM" id="SSF49785">
    <property type="entry name" value="Galactose-binding domain-like"/>
    <property type="match status" value="1"/>
</dbReference>
<dbReference type="InterPro" id="IPR035396">
    <property type="entry name" value="Bac_rhamnosid6H"/>
</dbReference>
<dbReference type="Proteomes" id="UP001245285">
    <property type="component" value="Unassembled WGS sequence"/>
</dbReference>
<accession>A0ABU3CNR6</accession>
<name>A0ABU3CNR6_9FLAO</name>
<feature type="domain" description="Alpha-L-rhamnosidase six-hairpin glycosidase" evidence="2">
    <location>
        <begin position="399"/>
        <end position="676"/>
    </location>
</feature>
<gene>
    <name evidence="3" type="ORF">RM545_14995</name>
</gene>
<feature type="domain" description="Bacterial alpha-L-rhamnosidase N-terminal" evidence="1">
    <location>
        <begin position="78"/>
        <end position="219"/>
    </location>
</feature>
<evidence type="ECO:0000259" key="2">
    <source>
        <dbReference type="Pfam" id="PF17389"/>
    </source>
</evidence>
<dbReference type="Pfam" id="PF17389">
    <property type="entry name" value="Bac_rhamnosid6H"/>
    <property type="match status" value="1"/>
</dbReference>
<evidence type="ECO:0000259" key="1">
    <source>
        <dbReference type="Pfam" id="PF08531"/>
    </source>
</evidence>
<dbReference type="InterPro" id="IPR012341">
    <property type="entry name" value="6hp_glycosidase-like_sf"/>
</dbReference>
<dbReference type="PANTHER" id="PTHR34987">
    <property type="entry name" value="C, PUTATIVE (AFU_ORTHOLOGUE AFUA_3G02880)-RELATED"/>
    <property type="match status" value="1"/>
</dbReference>
<dbReference type="RefSeq" id="WP_311496103.1">
    <property type="nucleotide sequence ID" value="NZ_JAVRHO010000026.1"/>
</dbReference>
<evidence type="ECO:0000313" key="3">
    <source>
        <dbReference type="EMBL" id="MDT0648003.1"/>
    </source>
</evidence>
<dbReference type="InterPro" id="IPR008928">
    <property type="entry name" value="6-hairpin_glycosidase_sf"/>
</dbReference>
<dbReference type="SUPFAM" id="SSF48208">
    <property type="entry name" value="Six-hairpin glycosidases"/>
    <property type="match status" value="1"/>
</dbReference>
<dbReference type="Gene3D" id="1.50.10.10">
    <property type="match status" value="1"/>
</dbReference>
<sequence length="804" mass="91932">MLQFLLHHLHTTGRILFLFLFIGSNWSFKTIAQEKLNILTEEWQAKWITAPEGGAEIYGVYLFRKKINLDSVPSSFVIHVSGDNRYKLYVNNNFVSLGPAKGDVAHWNYETRDIAPFLKKGENIVAAKVWNEGDWKPLSHISLRTGFILQGDTRDEEIINTNNSWQAKKDNSYSPLEVKIPDLYYVAGPGEQIDMREHIKEWKTLNFDDSNWLKATELSSGVPKGITVPFVSANNWLLVPSTLPAMEMKEQRLKKVRRATGVVIPASFPAEKQSVEIPSNTEATILLDQTFLTNAYPTFIFSGGRDASVSLGYAEALYSNFPDKGNRDVIKEKSFIGRKDSLISDGSRRQVFTSLNWRTYRYVQVKISTRDQPLIIEDVFGTFTGYPFKYNARLEAPGNKVINEILDRGWRTARLCAVDTYMDTPYYEQLQYIGDTRIQAMVSLYNSGDDRLVKNALSQMDHSREPEGVTSSRHPSRTKQIIPPFSLWYIGMLHDYWMYGEDSEFIKEKLPGEREVLKFFRSYQQEDGSLKDVPYWSFTDWVVSKGWDAGVAPAGEGGNSAAYDLQLLWAYQLASEMEEELGMQQYSDRYKRYSLELKNTIQKKYWDDSRGLFADTPEKNLFSQHVNSLAILTGMVSGEDATKIGEKLLSNKDLAQASIYFRYYLHQALVKAGLGNDYMEWLDVWRENINLGLTTWAEKSHVSSSRSDSHAWGASPNIEFFRTLLGIDSQEPGFSKVIIKPHLGNLTEVSGAIPHPKGEVYVSYSKLKEVWNIEIILPLQISGDFRWKGKNYSLREGKNNFRLN</sequence>
<comment type="caution">
    <text evidence="3">The sequence shown here is derived from an EMBL/GenBank/DDBJ whole genome shotgun (WGS) entry which is preliminary data.</text>
</comment>
<evidence type="ECO:0000313" key="4">
    <source>
        <dbReference type="Proteomes" id="UP001245285"/>
    </source>
</evidence>
<dbReference type="PANTHER" id="PTHR34987:SF2">
    <property type="entry name" value="B, PUTATIVE (AFU_ORTHOLOGUE AFUA_7G05040)-RELATED"/>
    <property type="match status" value="1"/>
</dbReference>
<organism evidence="3 4">
    <name type="scientific">Autumnicola lenta</name>
    <dbReference type="NCBI Taxonomy" id="3075593"/>
    <lineage>
        <taxon>Bacteria</taxon>
        <taxon>Pseudomonadati</taxon>
        <taxon>Bacteroidota</taxon>
        <taxon>Flavobacteriia</taxon>
        <taxon>Flavobacteriales</taxon>
        <taxon>Flavobacteriaceae</taxon>
        <taxon>Autumnicola</taxon>
    </lineage>
</organism>
<dbReference type="Gene3D" id="2.60.420.10">
    <property type="entry name" value="Maltose phosphorylase, domain 3"/>
    <property type="match status" value="1"/>
</dbReference>
<proteinExistence type="predicted"/>
<dbReference type="EMBL" id="JAVRHO010000026">
    <property type="protein sequence ID" value="MDT0648003.1"/>
    <property type="molecule type" value="Genomic_DNA"/>
</dbReference>